<evidence type="ECO:0000256" key="1">
    <source>
        <dbReference type="SAM" id="MobiDB-lite"/>
    </source>
</evidence>
<sequence length="206" mass="21715">MLVAKLVQQTLASEGLSLEEEHIRQLEEEEVHKLVAELEDRSSMQEEPEVRKATSEAEDSSNESNYYLDELKSSSSSIRYFNNNTNMSKFVFAFVVLQIVLIKEIHSCALPAAPALGCGLPALPALPPAALMALPPTLALPALPALPAAPACAPPALPPMQIAILPLPLPAAPALPPPCALPPTNVLPMKLALPPLAGCAPPPACC</sequence>
<proteinExistence type="predicted"/>
<evidence type="ECO:0000313" key="2">
    <source>
        <dbReference type="EMBL" id="KYB26533.1"/>
    </source>
</evidence>
<accession>A0A139WF09</accession>
<reference evidence="2 3" key="2">
    <citation type="journal article" date="2010" name="Nucleic Acids Res.">
        <title>BeetleBase in 2010: revisions to provide comprehensive genomic information for Tribolium castaneum.</title>
        <authorList>
            <person name="Kim H.S."/>
            <person name="Murphy T."/>
            <person name="Xia J."/>
            <person name="Caragea D."/>
            <person name="Park Y."/>
            <person name="Beeman R.W."/>
            <person name="Lorenzen M.D."/>
            <person name="Butcher S."/>
            <person name="Manak J.R."/>
            <person name="Brown S.J."/>
        </authorList>
    </citation>
    <scope>GENOME REANNOTATION</scope>
    <source>
        <strain evidence="2 3">Georgia GA2</strain>
    </source>
</reference>
<name>A0A139WF09_TRICA</name>
<dbReference type="Proteomes" id="UP000007266">
    <property type="component" value="Linkage group 7"/>
</dbReference>
<evidence type="ECO:0000313" key="3">
    <source>
        <dbReference type="Proteomes" id="UP000007266"/>
    </source>
</evidence>
<feature type="compositionally biased region" description="Basic and acidic residues" evidence="1">
    <location>
        <begin position="38"/>
        <end position="55"/>
    </location>
</feature>
<protein>
    <submittedName>
        <fullName evidence="2">Uncharacterized protein</fullName>
    </submittedName>
</protein>
<dbReference type="AlphaFoldDB" id="A0A139WF09"/>
<keyword evidence="3" id="KW-1185">Reference proteome</keyword>
<organism evidence="2 3">
    <name type="scientific">Tribolium castaneum</name>
    <name type="common">Red flour beetle</name>
    <dbReference type="NCBI Taxonomy" id="7070"/>
    <lineage>
        <taxon>Eukaryota</taxon>
        <taxon>Metazoa</taxon>
        <taxon>Ecdysozoa</taxon>
        <taxon>Arthropoda</taxon>
        <taxon>Hexapoda</taxon>
        <taxon>Insecta</taxon>
        <taxon>Pterygota</taxon>
        <taxon>Neoptera</taxon>
        <taxon>Endopterygota</taxon>
        <taxon>Coleoptera</taxon>
        <taxon>Polyphaga</taxon>
        <taxon>Cucujiformia</taxon>
        <taxon>Tenebrionidae</taxon>
        <taxon>Tenebrionidae incertae sedis</taxon>
        <taxon>Tribolium</taxon>
    </lineage>
</organism>
<dbReference type="InParanoid" id="A0A139WF09"/>
<dbReference type="EMBL" id="KQ971354">
    <property type="protein sequence ID" value="KYB26533.1"/>
    <property type="molecule type" value="Genomic_DNA"/>
</dbReference>
<gene>
    <name evidence="2" type="primary">AUGUSTUS-3.0.2_33851</name>
    <name evidence="2" type="ORF">TcasGA2_TC033851</name>
</gene>
<reference evidence="2 3" key="1">
    <citation type="journal article" date="2008" name="Nature">
        <title>The genome of the model beetle and pest Tribolium castaneum.</title>
        <authorList>
            <consortium name="Tribolium Genome Sequencing Consortium"/>
            <person name="Richards S."/>
            <person name="Gibbs R.A."/>
            <person name="Weinstock G.M."/>
            <person name="Brown S.J."/>
            <person name="Denell R."/>
            <person name="Beeman R.W."/>
            <person name="Gibbs R."/>
            <person name="Beeman R.W."/>
            <person name="Brown S.J."/>
            <person name="Bucher G."/>
            <person name="Friedrich M."/>
            <person name="Grimmelikhuijzen C.J."/>
            <person name="Klingler M."/>
            <person name="Lorenzen M."/>
            <person name="Richards S."/>
            <person name="Roth S."/>
            <person name="Schroder R."/>
            <person name="Tautz D."/>
            <person name="Zdobnov E.M."/>
            <person name="Muzny D."/>
            <person name="Gibbs R.A."/>
            <person name="Weinstock G.M."/>
            <person name="Attaway T."/>
            <person name="Bell S."/>
            <person name="Buhay C.J."/>
            <person name="Chandrabose M.N."/>
            <person name="Chavez D."/>
            <person name="Clerk-Blankenburg K.P."/>
            <person name="Cree A."/>
            <person name="Dao M."/>
            <person name="Davis C."/>
            <person name="Chacko J."/>
            <person name="Dinh H."/>
            <person name="Dugan-Rocha S."/>
            <person name="Fowler G."/>
            <person name="Garner T.T."/>
            <person name="Garnes J."/>
            <person name="Gnirke A."/>
            <person name="Hawes A."/>
            <person name="Hernandez J."/>
            <person name="Hines S."/>
            <person name="Holder M."/>
            <person name="Hume J."/>
            <person name="Jhangiani S.N."/>
            <person name="Joshi V."/>
            <person name="Khan Z.M."/>
            <person name="Jackson L."/>
            <person name="Kovar C."/>
            <person name="Kowis A."/>
            <person name="Lee S."/>
            <person name="Lewis L.R."/>
            <person name="Margolis J."/>
            <person name="Morgan M."/>
            <person name="Nazareth L.V."/>
            <person name="Nguyen N."/>
            <person name="Okwuonu G."/>
            <person name="Parker D."/>
            <person name="Richards S."/>
            <person name="Ruiz S.J."/>
            <person name="Santibanez J."/>
            <person name="Savard J."/>
            <person name="Scherer S.E."/>
            <person name="Schneider B."/>
            <person name="Sodergren E."/>
            <person name="Tautz D."/>
            <person name="Vattahil S."/>
            <person name="Villasana D."/>
            <person name="White C.S."/>
            <person name="Wright R."/>
            <person name="Park Y."/>
            <person name="Beeman R.W."/>
            <person name="Lord J."/>
            <person name="Oppert B."/>
            <person name="Lorenzen M."/>
            <person name="Brown S."/>
            <person name="Wang L."/>
            <person name="Savard J."/>
            <person name="Tautz D."/>
            <person name="Richards S."/>
            <person name="Weinstock G."/>
            <person name="Gibbs R.A."/>
            <person name="Liu Y."/>
            <person name="Worley K."/>
            <person name="Weinstock G."/>
            <person name="Elsik C.G."/>
            <person name="Reese J.T."/>
            <person name="Elhaik E."/>
            <person name="Landan G."/>
            <person name="Graur D."/>
            <person name="Arensburger P."/>
            <person name="Atkinson P."/>
            <person name="Beeman R.W."/>
            <person name="Beidler J."/>
            <person name="Brown S.J."/>
            <person name="Demuth J.P."/>
            <person name="Drury D.W."/>
            <person name="Du Y.Z."/>
            <person name="Fujiwara H."/>
            <person name="Lorenzen M."/>
            <person name="Maselli V."/>
            <person name="Osanai M."/>
            <person name="Park Y."/>
            <person name="Robertson H.M."/>
            <person name="Tu Z."/>
            <person name="Wang J.J."/>
            <person name="Wang S."/>
            <person name="Richards S."/>
            <person name="Song H."/>
            <person name="Zhang L."/>
            <person name="Sodergren E."/>
            <person name="Werner D."/>
            <person name="Stanke M."/>
            <person name="Morgenstern B."/>
            <person name="Solovyev V."/>
            <person name="Kosarev P."/>
            <person name="Brown G."/>
            <person name="Chen H.C."/>
            <person name="Ermolaeva O."/>
            <person name="Hlavina W."/>
            <person name="Kapustin Y."/>
            <person name="Kiryutin B."/>
            <person name="Kitts P."/>
            <person name="Maglott D."/>
            <person name="Pruitt K."/>
            <person name="Sapojnikov V."/>
            <person name="Souvorov A."/>
            <person name="Mackey A.J."/>
            <person name="Waterhouse R.M."/>
            <person name="Wyder S."/>
            <person name="Zdobnov E.M."/>
            <person name="Zdobnov E.M."/>
            <person name="Wyder S."/>
            <person name="Kriventseva E.V."/>
            <person name="Kadowaki T."/>
            <person name="Bork P."/>
            <person name="Aranda M."/>
            <person name="Bao R."/>
            <person name="Beermann A."/>
            <person name="Berns N."/>
            <person name="Bolognesi R."/>
            <person name="Bonneton F."/>
            <person name="Bopp D."/>
            <person name="Brown S.J."/>
            <person name="Bucher G."/>
            <person name="Butts T."/>
            <person name="Chaumot A."/>
            <person name="Denell R.E."/>
            <person name="Ferrier D.E."/>
            <person name="Friedrich M."/>
            <person name="Gordon C.M."/>
            <person name="Jindra M."/>
            <person name="Klingler M."/>
            <person name="Lan Q."/>
            <person name="Lattorff H.M."/>
            <person name="Laudet V."/>
            <person name="von Levetsow C."/>
            <person name="Liu Z."/>
            <person name="Lutz R."/>
            <person name="Lynch J.A."/>
            <person name="da Fonseca R.N."/>
            <person name="Posnien N."/>
            <person name="Reuter R."/>
            <person name="Roth S."/>
            <person name="Savard J."/>
            <person name="Schinko J.B."/>
            <person name="Schmitt C."/>
            <person name="Schoppmeier M."/>
            <person name="Schroder R."/>
            <person name="Shippy T.D."/>
            <person name="Simonnet F."/>
            <person name="Marques-Souza H."/>
            <person name="Tautz D."/>
            <person name="Tomoyasu Y."/>
            <person name="Trauner J."/>
            <person name="Van der Zee M."/>
            <person name="Vervoort M."/>
            <person name="Wittkopp N."/>
            <person name="Wimmer E.A."/>
            <person name="Yang X."/>
            <person name="Jones A.K."/>
            <person name="Sattelle D.B."/>
            <person name="Ebert P.R."/>
            <person name="Nelson D."/>
            <person name="Scott J.G."/>
            <person name="Beeman R.W."/>
            <person name="Muthukrishnan S."/>
            <person name="Kramer K.J."/>
            <person name="Arakane Y."/>
            <person name="Beeman R.W."/>
            <person name="Zhu Q."/>
            <person name="Hogenkamp D."/>
            <person name="Dixit R."/>
            <person name="Oppert B."/>
            <person name="Jiang H."/>
            <person name="Zou Z."/>
            <person name="Marshall J."/>
            <person name="Elpidina E."/>
            <person name="Vinokurov K."/>
            <person name="Oppert C."/>
            <person name="Zou Z."/>
            <person name="Evans J."/>
            <person name="Lu Z."/>
            <person name="Zhao P."/>
            <person name="Sumathipala N."/>
            <person name="Altincicek B."/>
            <person name="Vilcinskas A."/>
            <person name="Williams M."/>
            <person name="Hultmark D."/>
            <person name="Hetru C."/>
            <person name="Jiang H."/>
            <person name="Grimmelikhuijzen C.J."/>
            <person name="Hauser F."/>
            <person name="Cazzamali G."/>
            <person name="Williamson M."/>
            <person name="Park Y."/>
            <person name="Li B."/>
            <person name="Tanaka Y."/>
            <person name="Predel R."/>
            <person name="Neupert S."/>
            <person name="Schachtner J."/>
            <person name="Verleyen P."/>
            <person name="Raible F."/>
            <person name="Bork P."/>
            <person name="Friedrich M."/>
            <person name="Walden K.K."/>
            <person name="Robertson H.M."/>
            <person name="Angeli S."/>
            <person name="Foret S."/>
            <person name="Bucher G."/>
            <person name="Schuetz S."/>
            <person name="Maleszka R."/>
            <person name="Wimmer E.A."/>
            <person name="Beeman R.W."/>
            <person name="Lorenzen M."/>
            <person name="Tomoyasu Y."/>
            <person name="Miller S.C."/>
            <person name="Grossmann D."/>
            <person name="Bucher G."/>
        </authorList>
    </citation>
    <scope>NUCLEOTIDE SEQUENCE [LARGE SCALE GENOMIC DNA]</scope>
    <source>
        <strain evidence="2 3">Georgia GA2</strain>
    </source>
</reference>
<feature type="region of interest" description="Disordered" evidence="1">
    <location>
        <begin position="38"/>
        <end position="65"/>
    </location>
</feature>